<protein>
    <submittedName>
        <fullName evidence="2">Uncharacterized protein</fullName>
    </submittedName>
</protein>
<accession>M0N143</accession>
<evidence type="ECO:0000313" key="2">
    <source>
        <dbReference type="EMBL" id="EMA51273.1"/>
    </source>
</evidence>
<dbReference type="STRING" id="1227456.C450_12385"/>
<evidence type="ECO:0000313" key="3">
    <source>
        <dbReference type="Proteomes" id="UP000011625"/>
    </source>
</evidence>
<feature type="transmembrane region" description="Helical" evidence="1">
    <location>
        <begin position="87"/>
        <end position="108"/>
    </location>
</feature>
<organism evidence="2 3">
    <name type="scientific">Halococcus salifodinae DSM 8989</name>
    <dbReference type="NCBI Taxonomy" id="1227456"/>
    <lineage>
        <taxon>Archaea</taxon>
        <taxon>Methanobacteriati</taxon>
        <taxon>Methanobacteriota</taxon>
        <taxon>Stenosarchaea group</taxon>
        <taxon>Halobacteria</taxon>
        <taxon>Halobacteriales</taxon>
        <taxon>Halococcaceae</taxon>
        <taxon>Halococcus</taxon>
    </lineage>
</organism>
<evidence type="ECO:0000256" key="1">
    <source>
        <dbReference type="SAM" id="Phobius"/>
    </source>
</evidence>
<dbReference type="Proteomes" id="UP000011625">
    <property type="component" value="Unassembled WGS sequence"/>
</dbReference>
<feature type="transmembrane region" description="Helical" evidence="1">
    <location>
        <begin position="14"/>
        <end position="39"/>
    </location>
</feature>
<dbReference type="AlphaFoldDB" id="M0N143"/>
<dbReference type="RefSeq" id="WP_005043727.1">
    <property type="nucleotide sequence ID" value="NZ_AOME01000068.1"/>
</dbReference>
<gene>
    <name evidence="2" type="ORF">C450_12385</name>
</gene>
<keyword evidence="3" id="KW-1185">Reference proteome</keyword>
<name>M0N143_9EURY</name>
<sequence>MLQLPLQFDSVQGYAGYLILLAVTLGAMMLGLFIAFQAYRGYRRNRSRRMLFLALGLGFLTVVPFALSLVATFVGQRLGFGPRVYTYWLPITTRLVEICGLGCILYSLNIRQ</sequence>
<proteinExistence type="predicted"/>
<keyword evidence="1" id="KW-0812">Transmembrane</keyword>
<feature type="transmembrane region" description="Helical" evidence="1">
    <location>
        <begin position="51"/>
        <end position="75"/>
    </location>
</feature>
<dbReference type="PATRIC" id="fig|1227456.3.peg.2504"/>
<reference evidence="2 3" key="1">
    <citation type="journal article" date="2014" name="PLoS Genet.">
        <title>Phylogenetically driven sequencing of extremely halophilic archaea reveals strategies for static and dynamic osmo-response.</title>
        <authorList>
            <person name="Becker E.A."/>
            <person name="Seitzer P.M."/>
            <person name="Tritt A."/>
            <person name="Larsen D."/>
            <person name="Krusor M."/>
            <person name="Yao A.I."/>
            <person name="Wu D."/>
            <person name="Madern D."/>
            <person name="Eisen J.A."/>
            <person name="Darling A.E."/>
            <person name="Facciotti M.T."/>
        </authorList>
    </citation>
    <scope>NUCLEOTIDE SEQUENCE [LARGE SCALE GENOMIC DNA]</scope>
    <source>
        <strain evidence="2 3">DSM 8989</strain>
    </source>
</reference>
<comment type="caution">
    <text evidence="2">The sequence shown here is derived from an EMBL/GenBank/DDBJ whole genome shotgun (WGS) entry which is preliminary data.</text>
</comment>
<dbReference type="OrthoDB" id="221164at2157"/>
<dbReference type="EMBL" id="AOME01000068">
    <property type="protein sequence ID" value="EMA51273.1"/>
    <property type="molecule type" value="Genomic_DNA"/>
</dbReference>
<keyword evidence="1" id="KW-1133">Transmembrane helix</keyword>
<dbReference type="Pfam" id="PF24365">
    <property type="entry name" value="DUF7521"/>
    <property type="match status" value="1"/>
</dbReference>
<dbReference type="InterPro" id="IPR055943">
    <property type="entry name" value="DUF7521"/>
</dbReference>
<keyword evidence="1" id="KW-0472">Membrane</keyword>